<dbReference type="Gene3D" id="1.10.10.10">
    <property type="entry name" value="Winged helix-like DNA-binding domain superfamily/Winged helix DNA-binding domain"/>
    <property type="match status" value="1"/>
</dbReference>
<dbReference type="Proteomes" id="UP000276010">
    <property type="component" value="Unassembled WGS sequence"/>
</dbReference>
<name>A0A3R8SRM8_BIBTR</name>
<comment type="caution">
    <text evidence="1">The sequence shown here is derived from an EMBL/GenBank/DDBJ whole genome shotgun (WGS) entry which is preliminary data.</text>
</comment>
<evidence type="ECO:0000313" key="2">
    <source>
        <dbReference type="Proteomes" id="UP000276010"/>
    </source>
</evidence>
<gene>
    <name evidence="1" type="ORF">EIM44_04540</name>
</gene>
<sequence length="88" mass="10067">MRKPVSYYAKIGKNANPEAQLIFGSSLTAEKLQLLVLFGFDYTDERLVQLFIEELKQNPQISISALQRKYSLGFNRAAHNLELAKQHL</sequence>
<dbReference type="AlphaFoldDB" id="A0A3R8SRM8"/>
<dbReference type="InterPro" id="IPR036388">
    <property type="entry name" value="WH-like_DNA-bd_sf"/>
</dbReference>
<accession>A0A3R8SRM8</accession>
<reference evidence="1 2" key="1">
    <citation type="submission" date="2018-11" db="EMBL/GenBank/DDBJ databases">
        <title>Whole genome sequence of Bibersteinia trehalosi strain OADDL-BT1 an multidrug resistant pathogen isolate.</title>
        <authorList>
            <person name="Couger M."/>
            <person name="Ramachandran A."/>
        </authorList>
    </citation>
    <scope>NUCLEOTIDE SEQUENCE [LARGE SCALE GENOMIC DNA]</scope>
    <source>
        <strain evidence="1 2">OADDL-BT1</strain>
    </source>
</reference>
<evidence type="ECO:0000313" key="1">
    <source>
        <dbReference type="EMBL" id="RRN04712.1"/>
    </source>
</evidence>
<evidence type="ECO:0008006" key="3">
    <source>
        <dbReference type="Google" id="ProtNLM"/>
    </source>
</evidence>
<dbReference type="RefSeq" id="WP_125134715.1">
    <property type="nucleotide sequence ID" value="NZ_RRUC01000015.1"/>
</dbReference>
<dbReference type="EMBL" id="RRUC01000015">
    <property type="protein sequence ID" value="RRN04712.1"/>
    <property type="molecule type" value="Genomic_DNA"/>
</dbReference>
<protein>
    <recommendedName>
        <fullName evidence="3">FtsK gamma domain-containing protein</fullName>
    </recommendedName>
</protein>
<organism evidence="1 2">
    <name type="scientific">Bibersteinia trehalosi</name>
    <name type="common">Pasteurella trehalosi</name>
    <dbReference type="NCBI Taxonomy" id="47735"/>
    <lineage>
        <taxon>Bacteria</taxon>
        <taxon>Pseudomonadati</taxon>
        <taxon>Pseudomonadota</taxon>
        <taxon>Gammaproteobacteria</taxon>
        <taxon>Pasteurellales</taxon>
        <taxon>Pasteurellaceae</taxon>
        <taxon>Bibersteinia</taxon>
    </lineage>
</organism>
<proteinExistence type="predicted"/>